<comment type="caution">
    <text evidence="1">The sequence shown here is derived from an EMBL/GenBank/DDBJ whole genome shotgun (WGS) entry which is preliminary data.</text>
</comment>
<accession>A0A1Q8CR99</accession>
<name>A0A1Q8CR99_9PSEU</name>
<organism evidence="1 2">
    <name type="scientific">Actinophytocola xanthii</name>
    <dbReference type="NCBI Taxonomy" id="1912961"/>
    <lineage>
        <taxon>Bacteria</taxon>
        <taxon>Bacillati</taxon>
        <taxon>Actinomycetota</taxon>
        <taxon>Actinomycetes</taxon>
        <taxon>Pseudonocardiales</taxon>
        <taxon>Pseudonocardiaceae</taxon>
    </lineage>
</organism>
<dbReference type="Proteomes" id="UP000185596">
    <property type="component" value="Unassembled WGS sequence"/>
</dbReference>
<dbReference type="STRING" id="1912961.BU204_14405"/>
<sequence>MTPPAAPPSPSAEVRLDELGELIAGLPGLLGFPPVDSLVVVTFTTTPDRCWLGPTVRVDLPEPGGRPDLVEQLCGAFAQNQVVAATPVIVGGGGADPPRLPHRGLMRLLTHELSAMGIRLVHSAWVPTIEHGATWWCYEDGECTGQVHDPRSSALAAVAALDGTVTYGSRAEMVDLLSPDQEDRVAHRAQLLSALTGAPLREGELHQEMLATIDAFTAQDNQPELDDERIVRLTVALGHGRVRDTCLTLSITDRASAAERLWTVLTRAVPAPERAEPAFLLALCAYLRGSAVLAGMSLEVALDADPSHPLASLLRDALDRGTPPAEVRRMVAASVEQAQSRRRPEG</sequence>
<evidence type="ECO:0000313" key="1">
    <source>
        <dbReference type="EMBL" id="OLF16891.1"/>
    </source>
</evidence>
<evidence type="ECO:0008006" key="3">
    <source>
        <dbReference type="Google" id="ProtNLM"/>
    </source>
</evidence>
<dbReference type="Pfam" id="PF13830">
    <property type="entry name" value="DUF4192"/>
    <property type="match status" value="1"/>
</dbReference>
<protein>
    <recommendedName>
        <fullName evidence="3">DUF4192 domain-containing protein</fullName>
    </recommendedName>
</protein>
<keyword evidence="2" id="KW-1185">Reference proteome</keyword>
<evidence type="ECO:0000313" key="2">
    <source>
        <dbReference type="Proteomes" id="UP000185596"/>
    </source>
</evidence>
<dbReference type="AlphaFoldDB" id="A0A1Q8CR99"/>
<gene>
    <name evidence="1" type="ORF">BU204_14405</name>
</gene>
<dbReference type="RefSeq" id="WP_075126164.1">
    <property type="nucleotide sequence ID" value="NZ_MSIE01000024.1"/>
</dbReference>
<proteinExistence type="predicted"/>
<dbReference type="EMBL" id="MSIE01000024">
    <property type="protein sequence ID" value="OLF16891.1"/>
    <property type="molecule type" value="Genomic_DNA"/>
</dbReference>
<dbReference type="InterPro" id="IPR025447">
    <property type="entry name" value="DUF4192"/>
</dbReference>
<dbReference type="OrthoDB" id="3264463at2"/>
<reference evidence="1 2" key="1">
    <citation type="submission" date="2016-12" db="EMBL/GenBank/DDBJ databases">
        <title>The draft genome sequence of Actinophytocola sp. 11-183.</title>
        <authorList>
            <person name="Wang W."/>
            <person name="Yuan L."/>
        </authorList>
    </citation>
    <scope>NUCLEOTIDE SEQUENCE [LARGE SCALE GENOMIC DNA]</scope>
    <source>
        <strain evidence="1 2">11-183</strain>
    </source>
</reference>